<evidence type="ECO:0000256" key="1">
    <source>
        <dbReference type="SAM" id="SignalP"/>
    </source>
</evidence>
<name>A0A9W8YBN5_9PLEO</name>
<feature type="chain" id="PRO_5040922955" evidence="1">
    <location>
        <begin position="20"/>
        <end position="163"/>
    </location>
</feature>
<dbReference type="OrthoDB" id="3656752at2759"/>
<dbReference type="Proteomes" id="UP001140560">
    <property type="component" value="Unassembled WGS sequence"/>
</dbReference>
<gene>
    <name evidence="2" type="ORF">N0V83_003817</name>
</gene>
<reference evidence="2" key="1">
    <citation type="submission" date="2022-10" db="EMBL/GenBank/DDBJ databases">
        <title>Tapping the CABI collections for fungal endophytes: first genome assemblies for Collariella, Neodidymelliopsis, Ascochyta clinopodiicola, Didymella pomorum, Didymosphaeria variabile, Neocosmospora piperis and Neocucurbitaria cava.</title>
        <authorList>
            <person name="Hill R."/>
        </authorList>
    </citation>
    <scope>NUCLEOTIDE SEQUENCE</scope>
    <source>
        <strain evidence="2">IMI 356814</strain>
    </source>
</reference>
<evidence type="ECO:0000313" key="2">
    <source>
        <dbReference type="EMBL" id="KAJ4372044.1"/>
    </source>
</evidence>
<evidence type="ECO:0000313" key="3">
    <source>
        <dbReference type="Proteomes" id="UP001140560"/>
    </source>
</evidence>
<dbReference type="AlphaFoldDB" id="A0A9W8YBN5"/>
<comment type="caution">
    <text evidence="2">The sequence shown here is derived from an EMBL/GenBank/DDBJ whole genome shotgun (WGS) entry which is preliminary data.</text>
</comment>
<accession>A0A9W8YBN5</accession>
<protein>
    <submittedName>
        <fullName evidence="2">Uncharacterized protein</fullName>
    </submittedName>
</protein>
<feature type="signal peptide" evidence="1">
    <location>
        <begin position="1"/>
        <end position="19"/>
    </location>
</feature>
<organism evidence="2 3">
    <name type="scientific">Neocucurbitaria cava</name>
    <dbReference type="NCBI Taxonomy" id="798079"/>
    <lineage>
        <taxon>Eukaryota</taxon>
        <taxon>Fungi</taxon>
        <taxon>Dikarya</taxon>
        <taxon>Ascomycota</taxon>
        <taxon>Pezizomycotina</taxon>
        <taxon>Dothideomycetes</taxon>
        <taxon>Pleosporomycetidae</taxon>
        <taxon>Pleosporales</taxon>
        <taxon>Pleosporineae</taxon>
        <taxon>Cucurbitariaceae</taxon>
        <taxon>Neocucurbitaria</taxon>
    </lineage>
</organism>
<sequence>MHATTTLAAVLAFATSALAGPVSVKLDSRDPNNFRLYSVHQHQNTCAVDICQTIDNYYVNVADDCNGGGCNAKESTLPWDDSYCNADFPVCDRTLQLVSRGDGDCGKLSDLSASNNGQPYATITENGVDVGTCSVDFSRHYSRTCGALGGGFEFQSHVYCAFF</sequence>
<keyword evidence="1" id="KW-0732">Signal</keyword>
<dbReference type="EMBL" id="JAPEUY010000006">
    <property type="protein sequence ID" value="KAJ4372044.1"/>
    <property type="molecule type" value="Genomic_DNA"/>
</dbReference>
<proteinExistence type="predicted"/>
<keyword evidence="3" id="KW-1185">Reference proteome</keyword>